<dbReference type="GO" id="GO:0071944">
    <property type="term" value="C:cell periphery"/>
    <property type="evidence" value="ECO:0007669"/>
    <property type="project" value="UniProtKB-ARBA"/>
</dbReference>
<evidence type="ECO:0000313" key="18">
    <source>
        <dbReference type="Proteomes" id="UP000799324"/>
    </source>
</evidence>
<dbReference type="AlphaFoldDB" id="A0A6A6TRS8"/>
<evidence type="ECO:0000313" key="17">
    <source>
        <dbReference type="EMBL" id="KAF2661334.1"/>
    </source>
</evidence>
<keyword evidence="8" id="KW-0732">Signal</keyword>
<keyword evidence="13" id="KW-0479">Metal-binding</keyword>
<evidence type="ECO:0000256" key="9">
    <source>
        <dbReference type="ARBA" id="ARBA00022989"/>
    </source>
</evidence>
<comment type="subcellular location">
    <subcellularLocation>
        <location evidence="2">Membrane</location>
        <topology evidence="2">Lipid-anchor</topology>
        <topology evidence="2">GPI-anchor</topology>
    </subcellularLocation>
    <subcellularLocation>
        <location evidence="1">Membrane</location>
        <topology evidence="1">Single-pass membrane protein</topology>
    </subcellularLocation>
    <subcellularLocation>
        <location evidence="3">Secreted</location>
    </subcellularLocation>
</comment>
<feature type="compositionally biased region" description="Low complexity" evidence="14">
    <location>
        <begin position="81"/>
        <end position="111"/>
    </location>
</feature>
<dbReference type="PANTHER" id="PTHR15549:SF33">
    <property type="entry name" value="MEMBRANE PROTEIN WSC4, PUTATIVE (AFU_ORTHOLOGUE AFUA_5G09020)-RELATED"/>
    <property type="match status" value="1"/>
</dbReference>
<keyword evidence="7 15" id="KW-0812">Transmembrane</keyword>
<evidence type="ECO:0000256" key="14">
    <source>
        <dbReference type="SAM" id="MobiDB-lite"/>
    </source>
</evidence>
<sequence length="258" mass="26559">MGLCVLKNVCIFGDALTSSGCLATDGKCLCENKTYMEAAYCCIKASCSASDEKSSFSTAEYVCSTWGVNYDASASVSCPSSTSTATASTTTSTSTNTNTDSSDSDSTSHSTTPKKKSGLSTAAKGGIGAGAGALALALLAALGWYLKKRRASSNGGTAATSNPPTSDISQAQVAPVDPGKFPVQVGVTQVVPPYHQQQQQQQQQQPQQPMTYMSQPYTPPQPELQGSAMAPVATQPGVFAGSELQGGYVQRPHELGSA</sequence>
<evidence type="ECO:0000256" key="6">
    <source>
        <dbReference type="ARBA" id="ARBA00022622"/>
    </source>
</evidence>
<keyword evidence="6" id="KW-0336">GPI-anchor</keyword>
<evidence type="ECO:0000256" key="11">
    <source>
        <dbReference type="ARBA" id="ARBA00023157"/>
    </source>
</evidence>
<organism evidence="17 18">
    <name type="scientific">Lophiostoma macrostomum CBS 122681</name>
    <dbReference type="NCBI Taxonomy" id="1314788"/>
    <lineage>
        <taxon>Eukaryota</taxon>
        <taxon>Fungi</taxon>
        <taxon>Dikarya</taxon>
        <taxon>Ascomycota</taxon>
        <taxon>Pezizomycotina</taxon>
        <taxon>Dothideomycetes</taxon>
        <taxon>Pleosporomycetidae</taxon>
        <taxon>Pleosporales</taxon>
        <taxon>Lophiostomataceae</taxon>
        <taxon>Lophiostoma</taxon>
    </lineage>
</organism>
<evidence type="ECO:0000256" key="7">
    <source>
        <dbReference type="ARBA" id="ARBA00022692"/>
    </source>
</evidence>
<dbReference type="PROSITE" id="PS52012">
    <property type="entry name" value="CFEM"/>
    <property type="match status" value="1"/>
</dbReference>
<name>A0A6A6TRS8_9PLEO</name>
<evidence type="ECO:0000256" key="2">
    <source>
        <dbReference type="ARBA" id="ARBA00004589"/>
    </source>
</evidence>
<feature type="disulfide bond" evidence="13">
    <location>
        <begin position="30"/>
        <end position="63"/>
    </location>
</feature>
<comment type="caution">
    <text evidence="13">Lacks conserved residue(s) required for the propagation of feature annotation.</text>
</comment>
<feature type="disulfide bond" evidence="13">
    <location>
        <begin position="21"/>
        <end position="28"/>
    </location>
</feature>
<feature type="region of interest" description="Disordered" evidence="14">
    <location>
        <begin position="194"/>
        <end position="232"/>
    </location>
</feature>
<keyword evidence="18" id="KW-1185">Reference proteome</keyword>
<dbReference type="Pfam" id="PF05730">
    <property type="entry name" value="CFEM"/>
    <property type="match status" value="1"/>
</dbReference>
<feature type="region of interest" description="Disordered" evidence="14">
    <location>
        <begin position="152"/>
        <end position="172"/>
    </location>
</feature>
<protein>
    <recommendedName>
        <fullName evidence="16">CFEM domain-containing protein</fullName>
    </recommendedName>
</protein>
<evidence type="ECO:0000259" key="16">
    <source>
        <dbReference type="PROSITE" id="PS52012"/>
    </source>
</evidence>
<evidence type="ECO:0000256" key="8">
    <source>
        <dbReference type="ARBA" id="ARBA00022729"/>
    </source>
</evidence>
<evidence type="ECO:0000256" key="13">
    <source>
        <dbReference type="PROSITE-ProRule" id="PRU01356"/>
    </source>
</evidence>
<evidence type="ECO:0000256" key="10">
    <source>
        <dbReference type="ARBA" id="ARBA00023136"/>
    </source>
</evidence>
<dbReference type="InterPro" id="IPR008427">
    <property type="entry name" value="Extracellular_membr_CFEM_dom"/>
</dbReference>
<dbReference type="GO" id="GO:0098552">
    <property type="term" value="C:side of membrane"/>
    <property type="evidence" value="ECO:0007669"/>
    <property type="project" value="UniProtKB-KW"/>
</dbReference>
<dbReference type="GO" id="GO:0046872">
    <property type="term" value="F:metal ion binding"/>
    <property type="evidence" value="ECO:0007669"/>
    <property type="project" value="UniProtKB-UniRule"/>
</dbReference>
<dbReference type="GO" id="GO:0005576">
    <property type="term" value="C:extracellular region"/>
    <property type="evidence" value="ECO:0007669"/>
    <property type="project" value="UniProtKB-SubCell"/>
</dbReference>
<feature type="binding site" description="axial binding residue" evidence="13">
    <location>
        <position position="25"/>
    </location>
    <ligand>
        <name>heme</name>
        <dbReference type="ChEBI" id="CHEBI:30413"/>
    </ligand>
    <ligandPart>
        <name>Fe</name>
        <dbReference type="ChEBI" id="CHEBI:18248"/>
    </ligandPart>
</feature>
<evidence type="ECO:0000256" key="4">
    <source>
        <dbReference type="ARBA" id="ARBA00010031"/>
    </source>
</evidence>
<keyword evidence="6" id="KW-0325">Glycoprotein</keyword>
<keyword evidence="13" id="KW-0408">Iron</keyword>
<feature type="region of interest" description="Disordered" evidence="14">
    <location>
        <begin position="81"/>
        <end position="121"/>
    </location>
</feature>
<keyword evidence="5" id="KW-0964">Secreted</keyword>
<dbReference type="PANTHER" id="PTHR15549">
    <property type="entry name" value="PAIRED IMMUNOGLOBULIN-LIKE TYPE 2 RECEPTOR"/>
    <property type="match status" value="1"/>
</dbReference>
<keyword evidence="10 15" id="KW-0472">Membrane</keyword>
<evidence type="ECO:0000256" key="1">
    <source>
        <dbReference type="ARBA" id="ARBA00004167"/>
    </source>
</evidence>
<evidence type="ECO:0000256" key="12">
    <source>
        <dbReference type="ARBA" id="ARBA00023288"/>
    </source>
</evidence>
<dbReference type="OrthoDB" id="3065412at2759"/>
<keyword evidence="13" id="KW-0349">Heme</keyword>
<evidence type="ECO:0000256" key="15">
    <source>
        <dbReference type="SAM" id="Phobius"/>
    </source>
</evidence>
<feature type="compositionally biased region" description="Low complexity" evidence="14">
    <location>
        <begin position="194"/>
        <end position="209"/>
    </location>
</feature>
<comment type="similarity">
    <text evidence="4">Belongs to the RBT5 family.</text>
</comment>
<feature type="domain" description="CFEM" evidence="16">
    <location>
        <begin position="1"/>
        <end position="90"/>
    </location>
</feature>
<dbReference type="InterPro" id="IPR051694">
    <property type="entry name" value="Immunoregulatory_rcpt-like"/>
</dbReference>
<accession>A0A6A6TRS8</accession>
<feature type="transmembrane region" description="Helical" evidence="15">
    <location>
        <begin position="125"/>
        <end position="146"/>
    </location>
</feature>
<evidence type="ECO:0000256" key="5">
    <source>
        <dbReference type="ARBA" id="ARBA00022525"/>
    </source>
</evidence>
<dbReference type="EMBL" id="MU004294">
    <property type="protein sequence ID" value="KAF2661334.1"/>
    <property type="molecule type" value="Genomic_DNA"/>
</dbReference>
<dbReference type="Proteomes" id="UP000799324">
    <property type="component" value="Unassembled WGS sequence"/>
</dbReference>
<evidence type="ECO:0000256" key="3">
    <source>
        <dbReference type="ARBA" id="ARBA00004613"/>
    </source>
</evidence>
<keyword evidence="9 15" id="KW-1133">Transmembrane helix</keyword>
<keyword evidence="11 13" id="KW-1015">Disulfide bond</keyword>
<keyword evidence="12" id="KW-0449">Lipoprotein</keyword>
<proteinExistence type="inferred from homology"/>
<reference evidence="17" key="1">
    <citation type="journal article" date="2020" name="Stud. Mycol.">
        <title>101 Dothideomycetes genomes: a test case for predicting lifestyles and emergence of pathogens.</title>
        <authorList>
            <person name="Haridas S."/>
            <person name="Albert R."/>
            <person name="Binder M."/>
            <person name="Bloem J."/>
            <person name="Labutti K."/>
            <person name="Salamov A."/>
            <person name="Andreopoulos B."/>
            <person name="Baker S."/>
            <person name="Barry K."/>
            <person name="Bills G."/>
            <person name="Bluhm B."/>
            <person name="Cannon C."/>
            <person name="Castanera R."/>
            <person name="Culley D."/>
            <person name="Daum C."/>
            <person name="Ezra D."/>
            <person name="Gonzalez J."/>
            <person name="Henrissat B."/>
            <person name="Kuo A."/>
            <person name="Liang C."/>
            <person name="Lipzen A."/>
            <person name="Lutzoni F."/>
            <person name="Magnuson J."/>
            <person name="Mondo S."/>
            <person name="Nolan M."/>
            <person name="Ohm R."/>
            <person name="Pangilinan J."/>
            <person name="Park H.-J."/>
            <person name="Ramirez L."/>
            <person name="Alfaro M."/>
            <person name="Sun H."/>
            <person name="Tritt A."/>
            <person name="Yoshinaga Y."/>
            <person name="Zwiers L.-H."/>
            <person name="Turgeon B."/>
            <person name="Goodwin S."/>
            <person name="Spatafora J."/>
            <person name="Crous P."/>
            <person name="Grigoriev I."/>
        </authorList>
    </citation>
    <scope>NUCLEOTIDE SEQUENCE</scope>
    <source>
        <strain evidence="17">CBS 122681</strain>
    </source>
</reference>
<gene>
    <name evidence="17" type="ORF">K491DRAFT_687487</name>
</gene>